<feature type="signal peptide" evidence="1">
    <location>
        <begin position="1"/>
        <end position="22"/>
    </location>
</feature>
<dbReference type="Proteomes" id="UP000271031">
    <property type="component" value="Unassembled WGS sequence"/>
</dbReference>
<sequence>MKTKTMAASLAVFLGVVGTAYAAGVSPYGQTGNFENVLLTVDNKPTQETGVLINGQLYVPAKALSDQRKLAYYYDKDSYNAYLFFGGGDNDKNVSANVAMYTNNHKSRQQIESEIMKGIPYETNDYHSGMMMQDINNIAGMIKGLLSTSDMIEYTIQMKLSQNVQPNMDTLRQQILYRSIPFDIMEDRMNALANELGRQLGSKERRRMEDIIDDIQTAVKRKEKALNALDDWLDSSSKRDLEDVRDYEADVKKYMYQALLDLTGEDLKNPGKVKSDGLKQKVDKWIRDKSSK</sequence>
<feature type="chain" id="PRO_5017930062" evidence="1">
    <location>
        <begin position="23"/>
        <end position="292"/>
    </location>
</feature>
<dbReference type="OrthoDB" id="2467608at2"/>
<accession>A0A3M8DVT1</accession>
<reference evidence="2 3" key="1">
    <citation type="submission" date="2018-10" db="EMBL/GenBank/DDBJ databases">
        <title>Phylogenomics of Brevibacillus.</title>
        <authorList>
            <person name="Dunlap C."/>
        </authorList>
    </citation>
    <scope>NUCLEOTIDE SEQUENCE [LARGE SCALE GENOMIC DNA]</scope>
    <source>
        <strain evidence="2 3">JCM 15716</strain>
    </source>
</reference>
<protein>
    <submittedName>
        <fullName evidence="2">Uncharacterized protein</fullName>
    </submittedName>
</protein>
<keyword evidence="1" id="KW-0732">Signal</keyword>
<proteinExistence type="predicted"/>
<evidence type="ECO:0000313" key="2">
    <source>
        <dbReference type="EMBL" id="RNB91461.1"/>
    </source>
</evidence>
<dbReference type="EMBL" id="RHHQ01000005">
    <property type="protein sequence ID" value="RNB91461.1"/>
    <property type="molecule type" value="Genomic_DNA"/>
</dbReference>
<comment type="caution">
    <text evidence="2">The sequence shown here is derived from an EMBL/GenBank/DDBJ whole genome shotgun (WGS) entry which is preliminary data.</text>
</comment>
<name>A0A3M8DVT1_9BACL</name>
<evidence type="ECO:0000256" key="1">
    <source>
        <dbReference type="SAM" id="SignalP"/>
    </source>
</evidence>
<dbReference type="AlphaFoldDB" id="A0A3M8DVT1"/>
<gene>
    <name evidence="2" type="ORF">EDM56_05340</name>
</gene>
<organism evidence="2 3">
    <name type="scientific">Brevibacillus fluminis</name>
    <dbReference type="NCBI Taxonomy" id="511487"/>
    <lineage>
        <taxon>Bacteria</taxon>
        <taxon>Bacillati</taxon>
        <taxon>Bacillota</taxon>
        <taxon>Bacilli</taxon>
        <taxon>Bacillales</taxon>
        <taxon>Paenibacillaceae</taxon>
        <taxon>Brevibacillus</taxon>
    </lineage>
</organism>
<evidence type="ECO:0000313" key="3">
    <source>
        <dbReference type="Proteomes" id="UP000271031"/>
    </source>
</evidence>
<keyword evidence="3" id="KW-1185">Reference proteome</keyword>
<dbReference type="RefSeq" id="WP_122916853.1">
    <property type="nucleotide sequence ID" value="NZ_RHHQ01000005.1"/>
</dbReference>